<keyword evidence="2" id="KW-1185">Reference proteome</keyword>
<evidence type="ECO:0000313" key="1">
    <source>
        <dbReference type="EMBL" id="WMW66631.1"/>
    </source>
</evidence>
<sequence length="193" mass="20843">MATLKPSSAHLTARERIWAVIRAQTEPWTLATIALASTVERSRVKDYVTGLRAAGIVAAHAPSPRPGVAATYRLAVDRGVDAPGVRTDGSEVPPSGRARMWRAMKMLRNFTVAELAAQASLPDAPVALGEADHYCHWLARGGYLLAERGTDRRVFIPGRDTGPKAPQVLRVKRLLDPNNGEIVYESAPEGGDE</sequence>
<dbReference type="RefSeq" id="WP_309542495.1">
    <property type="nucleotide sequence ID" value="NZ_CP133659.1"/>
</dbReference>
<reference evidence="1" key="1">
    <citation type="submission" date="2023-09" db="EMBL/GenBank/DDBJ databases">
        <authorList>
            <consortium name="CW5 consortium"/>
            <person name="Lu C.-W."/>
        </authorList>
    </citation>
    <scope>NUCLEOTIDE SEQUENCE</scope>
    <source>
        <strain evidence="1">KPS</strain>
    </source>
</reference>
<name>A0ABY9R5P4_9BACT</name>
<proteinExistence type="predicted"/>
<protein>
    <submittedName>
        <fullName evidence="1">Uncharacterized protein</fullName>
    </submittedName>
</protein>
<gene>
    <name evidence="1" type="ORF">KPS_001233</name>
</gene>
<evidence type="ECO:0000313" key="2">
    <source>
        <dbReference type="Proteomes" id="UP001180616"/>
    </source>
</evidence>
<dbReference type="EMBL" id="CP133659">
    <property type="protein sequence ID" value="WMW66631.1"/>
    <property type="molecule type" value="Genomic_DNA"/>
</dbReference>
<dbReference type="Proteomes" id="UP001180616">
    <property type="component" value="Chromosome"/>
</dbReference>
<accession>A0ABY9R5P4</accession>
<organism evidence="1 2">
    <name type="scientific">Nitratidesulfovibrio liaohensis</name>
    <dbReference type="NCBI Taxonomy" id="2604158"/>
    <lineage>
        <taxon>Bacteria</taxon>
        <taxon>Pseudomonadati</taxon>
        <taxon>Thermodesulfobacteriota</taxon>
        <taxon>Desulfovibrionia</taxon>
        <taxon>Desulfovibrionales</taxon>
        <taxon>Desulfovibrionaceae</taxon>
        <taxon>Nitratidesulfovibrio</taxon>
    </lineage>
</organism>